<keyword evidence="4 6" id="KW-0539">Nucleus</keyword>
<evidence type="ECO:0000313" key="7">
    <source>
        <dbReference type="EMBL" id="CAF4938850.1"/>
    </source>
</evidence>
<dbReference type="GO" id="GO:0005730">
    <property type="term" value="C:nucleolus"/>
    <property type="evidence" value="ECO:0007669"/>
    <property type="project" value="UniProtKB-SubCell"/>
</dbReference>
<dbReference type="PANTHER" id="PTHR48414:SF1">
    <property type="entry name" value="POP5 HOMOLOG, RIBONUCLEASE P_MRP SUBUNIT"/>
    <property type="match status" value="1"/>
</dbReference>
<dbReference type="GO" id="GO:0033204">
    <property type="term" value="F:ribonuclease P RNA binding"/>
    <property type="evidence" value="ECO:0007669"/>
    <property type="project" value="InterPro"/>
</dbReference>
<dbReference type="Gene3D" id="3.30.70.3250">
    <property type="entry name" value="Ribonuclease P, Pop5 subunit"/>
    <property type="match status" value="1"/>
</dbReference>
<dbReference type="InterPro" id="IPR002759">
    <property type="entry name" value="Pop5/Rpp14/Rnp2-like"/>
</dbReference>
<evidence type="ECO:0000256" key="4">
    <source>
        <dbReference type="ARBA" id="ARBA00023242"/>
    </source>
</evidence>
<proteinExistence type="inferred from homology"/>
<dbReference type="GO" id="GO:0001682">
    <property type="term" value="P:tRNA 5'-leader removal"/>
    <property type="evidence" value="ECO:0007669"/>
    <property type="project" value="InterPro"/>
</dbReference>
<organism evidence="7 8">
    <name type="scientific">Pieris macdunnoughi</name>
    <dbReference type="NCBI Taxonomy" id="345717"/>
    <lineage>
        <taxon>Eukaryota</taxon>
        <taxon>Metazoa</taxon>
        <taxon>Ecdysozoa</taxon>
        <taxon>Arthropoda</taxon>
        <taxon>Hexapoda</taxon>
        <taxon>Insecta</taxon>
        <taxon>Pterygota</taxon>
        <taxon>Neoptera</taxon>
        <taxon>Endopterygota</taxon>
        <taxon>Lepidoptera</taxon>
        <taxon>Glossata</taxon>
        <taxon>Ditrysia</taxon>
        <taxon>Papilionoidea</taxon>
        <taxon>Pieridae</taxon>
        <taxon>Pierinae</taxon>
        <taxon>Pieris</taxon>
    </lineage>
</organism>
<evidence type="ECO:0000256" key="1">
    <source>
        <dbReference type="ARBA" id="ARBA00010800"/>
    </source>
</evidence>
<dbReference type="EMBL" id="CAJOBZ010000065">
    <property type="protein sequence ID" value="CAF4938850.1"/>
    <property type="molecule type" value="Genomic_DNA"/>
</dbReference>
<comment type="subcellular location">
    <subcellularLocation>
        <location evidence="6">Nucleus</location>
        <location evidence="6">Nucleolus</location>
    </subcellularLocation>
</comment>
<dbReference type="SUPFAM" id="SSF160350">
    <property type="entry name" value="Rnp2-like"/>
    <property type="match status" value="1"/>
</dbReference>
<comment type="similarity">
    <text evidence="1 6">Belongs to the eukaryotic/archaeal RNase P protein component 2 family.</text>
</comment>
<dbReference type="GO" id="GO:0030677">
    <property type="term" value="C:ribonuclease P complex"/>
    <property type="evidence" value="ECO:0007669"/>
    <property type="project" value="InterPro"/>
</dbReference>
<dbReference type="InterPro" id="IPR038085">
    <property type="entry name" value="Rnp2-like_sf"/>
</dbReference>
<dbReference type="Proteomes" id="UP000663880">
    <property type="component" value="Unassembled WGS sequence"/>
</dbReference>
<keyword evidence="8" id="KW-1185">Reference proteome</keyword>
<comment type="caution">
    <text evidence="7">The sequence shown here is derived from an EMBL/GenBank/DDBJ whole genome shotgun (WGS) entry which is preliminary data.</text>
</comment>
<comment type="function">
    <text evidence="6">Component of ribonuclease P, a protein complex that generates mature tRNA molecules by cleaving their 5'-ends.</text>
</comment>
<dbReference type="AlphaFoldDB" id="A0A821X6R3"/>
<evidence type="ECO:0000313" key="8">
    <source>
        <dbReference type="Proteomes" id="UP000663880"/>
    </source>
</evidence>
<dbReference type="OrthoDB" id="277888at2759"/>
<dbReference type="InterPro" id="IPR016819">
    <property type="entry name" value="RNase_P/MRP_POP5"/>
</dbReference>
<dbReference type="PANTHER" id="PTHR48414">
    <property type="entry name" value="POP5 HOMOLOG, RIBONUCLEASE P_MRP SUBUNIT"/>
    <property type="match status" value="1"/>
</dbReference>
<protein>
    <recommendedName>
        <fullName evidence="5 6">Ribonuclease P/MRP protein subunit POP5</fullName>
    </recommendedName>
</protein>
<sequence>MVRFKNRYITIEIASPEVPERQPLYLKPSAIYEAILAKIQQLHGDFGVAAVRTGFLTKYCNENTRIAIIRCRHGPHQFVTSSLPFITKLGQYEVTLQTHHVGATLKHSFIFIQRYHRKFLDSMWSNLHSDEDKKALEIAVTEFTRADVSMIKDNLM</sequence>
<dbReference type="GO" id="GO:0006364">
    <property type="term" value="P:rRNA processing"/>
    <property type="evidence" value="ECO:0007669"/>
    <property type="project" value="UniProtKB-KW"/>
</dbReference>
<evidence type="ECO:0000256" key="2">
    <source>
        <dbReference type="ARBA" id="ARBA00022552"/>
    </source>
</evidence>
<evidence type="ECO:0000256" key="3">
    <source>
        <dbReference type="ARBA" id="ARBA00022694"/>
    </source>
</evidence>
<dbReference type="Pfam" id="PF01900">
    <property type="entry name" value="RNase_P_Rpp14"/>
    <property type="match status" value="1"/>
</dbReference>
<evidence type="ECO:0000256" key="5">
    <source>
        <dbReference type="ARBA" id="ARBA00044198"/>
    </source>
</evidence>
<dbReference type="PIRSF" id="PIRSF023803">
    <property type="entry name" value="Ribonuclease_P_prd"/>
    <property type="match status" value="1"/>
</dbReference>
<accession>A0A821X6R3</accession>
<evidence type="ECO:0000256" key="6">
    <source>
        <dbReference type="PIRNR" id="PIRNR023803"/>
    </source>
</evidence>
<reference evidence="7" key="1">
    <citation type="submission" date="2021-02" db="EMBL/GenBank/DDBJ databases">
        <authorList>
            <person name="Steward A R."/>
        </authorList>
    </citation>
    <scope>NUCLEOTIDE SEQUENCE</scope>
</reference>
<keyword evidence="3 6" id="KW-0819">tRNA processing</keyword>
<gene>
    <name evidence="7" type="ORF">PMACD_LOCUS14540</name>
</gene>
<keyword evidence="2" id="KW-0698">rRNA processing</keyword>
<name>A0A821X6R3_9NEOP</name>